<keyword evidence="3" id="KW-1185">Reference proteome</keyword>
<dbReference type="PANTHER" id="PTHR46068">
    <property type="entry name" value="PROTEIN CBG27172"/>
    <property type="match status" value="1"/>
</dbReference>
<dbReference type="GO" id="GO:0005634">
    <property type="term" value="C:nucleus"/>
    <property type="evidence" value="ECO:0007669"/>
    <property type="project" value="UniProtKB-SubCell"/>
</dbReference>
<reference evidence="3" key="1">
    <citation type="submission" date="2021-01" db="EMBL/GenBank/DDBJ databases">
        <title>Caligus Genome Assembly.</title>
        <authorList>
            <person name="Gallardo-Escarate C."/>
        </authorList>
    </citation>
    <scope>NUCLEOTIDE SEQUENCE [LARGE SCALE GENOMIC DNA]</scope>
</reference>
<dbReference type="GO" id="GO:0003676">
    <property type="term" value="F:nucleic acid binding"/>
    <property type="evidence" value="ECO:0007669"/>
    <property type="project" value="InterPro"/>
</dbReference>
<protein>
    <submittedName>
        <fullName evidence="2">Uncharacterized protein</fullName>
    </submittedName>
</protein>
<dbReference type="Proteomes" id="UP000595437">
    <property type="component" value="Chromosome 21"/>
</dbReference>
<comment type="subcellular location">
    <subcellularLocation>
        <location evidence="1">Nucleus</location>
    </subcellularLocation>
</comment>
<evidence type="ECO:0000313" key="3">
    <source>
        <dbReference type="Proteomes" id="UP000595437"/>
    </source>
</evidence>
<organism evidence="2 3">
    <name type="scientific">Caligus rogercresseyi</name>
    <name type="common">Sea louse</name>
    <dbReference type="NCBI Taxonomy" id="217165"/>
    <lineage>
        <taxon>Eukaryota</taxon>
        <taxon>Metazoa</taxon>
        <taxon>Ecdysozoa</taxon>
        <taxon>Arthropoda</taxon>
        <taxon>Crustacea</taxon>
        <taxon>Multicrustacea</taxon>
        <taxon>Hexanauplia</taxon>
        <taxon>Copepoda</taxon>
        <taxon>Siphonostomatoida</taxon>
        <taxon>Caligidae</taxon>
        <taxon>Caligus</taxon>
    </lineage>
</organism>
<dbReference type="SUPFAM" id="SSF46689">
    <property type="entry name" value="Homeodomain-like"/>
    <property type="match status" value="1"/>
</dbReference>
<proteinExistence type="predicted"/>
<dbReference type="EMBL" id="CP045910">
    <property type="protein sequence ID" value="QQP31577.1"/>
    <property type="molecule type" value="Genomic_DNA"/>
</dbReference>
<feature type="non-terminal residue" evidence="2">
    <location>
        <position position="224"/>
    </location>
</feature>
<evidence type="ECO:0000313" key="2">
    <source>
        <dbReference type="EMBL" id="QQP31577.1"/>
    </source>
</evidence>
<dbReference type="Gene3D" id="3.30.420.10">
    <property type="entry name" value="Ribonuclease H-like superfamily/Ribonuclease H"/>
    <property type="match status" value="1"/>
</dbReference>
<name>A0A7T8GKC7_CALRO</name>
<dbReference type="InterPro" id="IPR009057">
    <property type="entry name" value="Homeodomain-like_sf"/>
</dbReference>
<dbReference type="Gene3D" id="1.10.10.60">
    <property type="entry name" value="Homeodomain-like"/>
    <property type="match status" value="1"/>
</dbReference>
<gene>
    <name evidence="2" type="ORF">FKW44_025221</name>
</gene>
<evidence type="ECO:0000256" key="1">
    <source>
        <dbReference type="ARBA" id="ARBA00004123"/>
    </source>
</evidence>
<dbReference type="OrthoDB" id="9979538at2759"/>
<sequence>MASEEDQRKAIFLLLSRGKTPTEIATTLGCSRSTVYRVQQRGPFKKDVGERPRPRRSREVVLAVKEEIGKARGGVTMRGMAKEFNLAETTMRRLVREDLGLQCFKRRPRMALSKADKKKRIERAAILVNEMKRKPKDVVILFSDETPFSLNEIVASNNSTYLASAAGAADEDIKYIPKTRSYAYVQCIAVVASNGQKMDLVFLDDKERLCTDTYKAYLDSYVFP</sequence>
<accession>A0A7T8GKC7</accession>
<dbReference type="PANTHER" id="PTHR46068:SF1">
    <property type="entry name" value="TRANSPOSASE IS30-LIKE HTH DOMAIN-CONTAINING PROTEIN"/>
    <property type="match status" value="1"/>
</dbReference>
<dbReference type="AlphaFoldDB" id="A0A7T8GKC7"/>
<dbReference type="Pfam" id="PF13384">
    <property type="entry name" value="HTH_23"/>
    <property type="match status" value="1"/>
</dbReference>
<dbReference type="InterPro" id="IPR036397">
    <property type="entry name" value="RNaseH_sf"/>
</dbReference>